<gene>
    <name evidence="14" type="ordered locus">BMS_0390</name>
</gene>
<comment type="similarity">
    <text evidence="3">Belongs to the glycosyltransferase 2 family.</text>
</comment>
<organism evidence="14 15">
    <name type="scientific">Halobacteriovorax marinus (strain ATCC BAA-682 / DSM 15412 / SJ)</name>
    <name type="common">Bacteriovorax marinus</name>
    <dbReference type="NCBI Taxonomy" id="862908"/>
    <lineage>
        <taxon>Bacteria</taxon>
        <taxon>Pseudomonadati</taxon>
        <taxon>Bdellovibrionota</taxon>
        <taxon>Bacteriovoracia</taxon>
        <taxon>Bacteriovoracales</taxon>
        <taxon>Halobacteriovoraceae</taxon>
        <taxon>Halobacteriovorax</taxon>
    </lineage>
</organism>
<dbReference type="RefSeq" id="WP_014243096.1">
    <property type="nucleotide sequence ID" value="NC_016620.1"/>
</dbReference>
<accession>E1X3W8</accession>
<evidence type="ECO:0000256" key="2">
    <source>
        <dbReference type="ARBA" id="ARBA00004922"/>
    </source>
</evidence>
<dbReference type="HOGENOM" id="CLU_033536_9_0_7"/>
<dbReference type="Pfam" id="PF00535">
    <property type="entry name" value="Glycos_transf_2"/>
    <property type="match status" value="1"/>
</dbReference>
<evidence type="ECO:0000256" key="1">
    <source>
        <dbReference type="ARBA" id="ARBA00004389"/>
    </source>
</evidence>
<dbReference type="EMBL" id="FQ312005">
    <property type="protein sequence ID" value="CBW25308.1"/>
    <property type="molecule type" value="Genomic_DNA"/>
</dbReference>
<dbReference type="PATRIC" id="fig|862908.3.peg.372"/>
<comment type="catalytic activity">
    <reaction evidence="12">
        <text>a di-trans,poly-cis-dolichyl phosphate + UDP-alpha-D-glucose = a di-trans,poly-cis-dolichyl beta-D-glucosyl phosphate + UDP</text>
        <dbReference type="Rhea" id="RHEA:15401"/>
        <dbReference type="Rhea" id="RHEA-COMP:19498"/>
        <dbReference type="Rhea" id="RHEA-COMP:19502"/>
        <dbReference type="ChEBI" id="CHEBI:57525"/>
        <dbReference type="ChEBI" id="CHEBI:57683"/>
        <dbReference type="ChEBI" id="CHEBI:58223"/>
        <dbReference type="ChEBI" id="CHEBI:58885"/>
        <dbReference type="EC" id="2.4.1.117"/>
    </reaction>
    <physiologicalReaction direction="left-to-right" evidence="12">
        <dbReference type="Rhea" id="RHEA:15402"/>
    </physiologicalReaction>
</comment>
<evidence type="ECO:0000256" key="9">
    <source>
        <dbReference type="ARBA" id="ARBA00022968"/>
    </source>
</evidence>
<keyword evidence="10" id="KW-1133">Transmembrane helix</keyword>
<proteinExistence type="inferred from homology"/>
<keyword evidence="8" id="KW-0256">Endoplasmic reticulum</keyword>
<comment type="pathway">
    <text evidence="2">Protein modification; protein glycosylation.</text>
</comment>
<evidence type="ECO:0000259" key="13">
    <source>
        <dbReference type="Pfam" id="PF00535"/>
    </source>
</evidence>
<evidence type="ECO:0000256" key="10">
    <source>
        <dbReference type="ARBA" id="ARBA00022989"/>
    </source>
</evidence>
<evidence type="ECO:0000256" key="8">
    <source>
        <dbReference type="ARBA" id="ARBA00022824"/>
    </source>
</evidence>
<evidence type="ECO:0000313" key="14">
    <source>
        <dbReference type="EMBL" id="CBW25308.1"/>
    </source>
</evidence>
<evidence type="ECO:0000256" key="6">
    <source>
        <dbReference type="ARBA" id="ARBA00022679"/>
    </source>
</evidence>
<dbReference type="InterPro" id="IPR029044">
    <property type="entry name" value="Nucleotide-diphossugar_trans"/>
</dbReference>
<dbReference type="Gene3D" id="3.90.550.10">
    <property type="entry name" value="Spore Coat Polysaccharide Biosynthesis Protein SpsA, Chain A"/>
    <property type="match status" value="1"/>
</dbReference>
<keyword evidence="11" id="KW-0472">Membrane</keyword>
<name>E1X3W8_HALMS</name>
<dbReference type="EC" id="2.4.1.117" evidence="4"/>
<protein>
    <recommendedName>
        <fullName evidence="4">dolichyl-phosphate beta-glucosyltransferase</fullName>
        <ecNumber evidence="4">2.4.1.117</ecNumber>
    </recommendedName>
</protein>
<dbReference type="PANTHER" id="PTHR10859">
    <property type="entry name" value="GLYCOSYL TRANSFERASE"/>
    <property type="match status" value="1"/>
</dbReference>
<dbReference type="InterPro" id="IPR035518">
    <property type="entry name" value="DPG_synthase"/>
</dbReference>
<dbReference type="SUPFAM" id="SSF53448">
    <property type="entry name" value="Nucleotide-diphospho-sugar transferases"/>
    <property type="match status" value="1"/>
</dbReference>
<keyword evidence="7" id="KW-0812">Transmembrane</keyword>
<keyword evidence="6 14" id="KW-0808">Transferase</keyword>
<sequence>MSICLVIPCYNEERRLDIHEFSKFAASNVGYHILFVNDGSVDGTPFLLEKLTAQYENMSFLNLEKNGGKAEAVRQGFLHALTLNDFSYIGFWDADLATPLSELNQFSTPLRENKYDIVMGSRVLRLGGHIERKWYRHLLGRLFATVASVSLKLPVYDTQCGAKFFKASIVKDLFLSNFISYWIFDVELLFRYCQKNENASERIYEIPLNHWVDVAGSKLSPLDFFKAPMELFKIYKKYKG</sequence>
<evidence type="ECO:0000256" key="11">
    <source>
        <dbReference type="ARBA" id="ARBA00023136"/>
    </source>
</evidence>
<reference evidence="15" key="1">
    <citation type="journal article" date="2013" name="ISME J.">
        <title>A small predatory core genome in the divergent marine Bacteriovorax marinus SJ and the terrestrial Bdellovibrio bacteriovorus.</title>
        <authorList>
            <person name="Crossman L.C."/>
            <person name="Chen H."/>
            <person name="Cerdeno-Tarraga A.M."/>
            <person name="Brooks K."/>
            <person name="Quail M.A."/>
            <person name="Pineiro S.A."/>
            <person name="Hobley L."/>
            <person name="Sockett R.E."/>
            <person name="Bentley S.D."/>
            <person name="Parkhill J."/>
            <person name="Williams H.N."/>
            <person name="Stine O.C."/>
        </authorList>
    </citation>
    <scope>NUCLEOTIDE SEQUENCE [LARGE SCALE GENOMIC DNA]</scope>
    <source>
        <strain evidence="15">ATCC BAA-682 / DSM 15412 / SJ</strain>
    </source>
</reference>
<dbReference type="KEGG" id="bmx:BMS_0390"/>
<keyword evidence="5" id="KW-0328">Glycosyltransferase</keyword>
<dbReference type="OrthoDB" id="5291731at2"/>
<dbReference type="eggNOG" id="COG1215">
    <property type="taxonomic scope" value="Bacteria"/>
</dbReference>
<dbReference type="GO" id="GO:0006487">
    <property type="term" value="P:protein N-linked glycosylation"/>
    <property type="evidence" value="ECO:0007669"/>
    <property type="project" value="TreeGrafter"/>
</dbReference>
<evidence type="ECO:0000256" key="7">
    <source>
        <dbReference type="ARBA" id="ARBA00022692"/>
    </source>
</evidence>
<evidence type="ECO:0000256" key="4">
    <source>
        <dbReference type="ARBA" id="ARBA00012583"/>
    </source>
</evidence>
<evidence type="ECO:0000313" key="15">
    <source>
        <dbReference type="Proteomes" id="UP000008963"/>
    </source>
</evidence>
<keyword evidence="9" id="KW-0735">Signal-anchor</keyword>
<dbReference type="AlphaFoldDB" id="E1X3W8"/>
<dbReference type="CDD" id="cd04188">
    <property type="entry name" value="DPG_synthase"/>
    <property type="match status" value="1"/>
</dbReference>
<evidence type="ECO:0000256" key="3">
    <source>
        <dbReference type="ARBA" id="ARBA00006739"/>
    </source>
</evidence>
<dbReference type="InterPro" id="IPR001173">
    <property type="entry name" value="Glyco_trans_2-like"/>
</dbReference>
<dbReference type="GO" id="GO:0004581">
    <property type="term" value="F:dolichyl-phosphate beta-glucosyltransferase activity"/>
    <property type="evidence" value="ECO:0007669"/>
    <property type="project" value="UniProtKB-EC"/>
</dbReference>
<dbReference type="Proteomes" id="UP000008963">
    <property type="component" value="Chromosome"/>
</dbReference>
<dbReference type="CAZy" id="GT2">
    <property type="family name" value="Glycosyltransferase Family 2"/>
</dbReference>
<evidence type="ECO:0000256" key="5">
    <source>
        <dbReference type="ARBA" id="ARBA00022676"/>
    </source>
</evidence>
<dbReference type="PANTHER" id="PTHR10859:SF91">
    <property type="entry name" value="DOLICHYL-PHOSPHATE BETA-GLUCOSYLTRANSFERASE"/>
    <property type="match status" value="1"/>
</dbReference>
<feature type="domain" description="Glycosyltransferase 2-like" evidence="13">
    <location>
        <begin position="5"/>
        <end position="174"/>
    </location>
</feature>
<evidence type="ECO:0000256" key="12">
    <source>
        <dbReference type="ARBA" id="ARBA00045097"/>
    </source>
</evidence>
<dbReference type="STRING" id="862908.BMS_0390"/>
<keyword evidence="15" id="KW-1185">Reference proteome</keyword>
<comment type="subcellular location">
    <subcellularLocation>
        <location evidence="1">Endoplasmic reticulum membrane</location>
        <topology evidence="1">Single-pass membrane protein</topology>
    </subcellularLocation>
</comment>